<organism evidence="1 2">
    <name type="scientific">Citrus sinensis</name>
    <name type="common">Sweet orange</name>
    <name type="synonym">Citrus aurantium var. sinensis</name>
    <dbReference type="NCBI Taxonomy" id="2711"/>
    <lineage>
        <taxon>Eukaryota</taxon>
        <taxon>Viridiplantae</taxon>
        <taxon>Streptophyta</taxon>
        <taxon>Embryophyta</taxon>
        <taxon>Tracheophyta</taxon>
        <taxon>Spermatophyta</taxon>
        <taxon>Magnoliopsida</taxon>
        <taxon>eudicotyledons</taxon>
        <taxon>Gunneridae</taxon>
        <taxon>Pentapetalae</taxon>
        <taxon>rosids</taxon>
        <taxon>malvids</taxon>
        <taxon>Sapindales</taxon>
        <taxon>Rutaceae</taxon>
        <taxon>Aurantioideae</taxon>
        <taxon>Citrus</taxon>
    </lineage>
</organism>
<name>A0ACB8HW64_CITSI</name>
<evidence type="ECO:0000313" key="1">
    <source>
        <dbReference type="EMBL" id="KAH9679028.1"/>
    </source>
</evidence>
<keyword evidence="1" id="KW-0808">Transferase</keyword>
<gene>
    <name evidence="1" type="ORF">KPL71_025941</name>
</gene>
<dbReference type="Proteomes" id="UP000829398">
    <property type="component" value="Chromosome 9"/>
</dbReference>
<sequence length="768" mass="84799">MLICLVAAASKNIATDQKSLLAPKDHITYAPTNLLTQNWTSNTSVCTGISIPCDVNSHEVAALDISQFNLQGTIIPNTTGNLRNLKWLGLAYKLLDIFNFKIELSFLFGKLQKIKNLRLTGNPLDRILSGSIGIESPYITKLITTSNLLSFHVAAASNITTGQQALLALKAHISYDPTNLLAQNSTSNTSVCNWIGITCNVNSHRVTALNISSLNLQGTIPPQLGNLSSLTTLNLSHNKLSGDIPPSIFTMHKLKFLDFSDNQLSGSLSSVTFNLSSVLDIRLDSDKLSGELPVNICNYLHYLKVLFLAKNMFHGQIPLALSKCKRLQLLNLGFNKLSGAIPKEISNLTILRKISLRNNKLRDEIPHEIGYLPNLENLVLGFNNLVGVTPAAIFNMSTVKEIYRFITNASKLVYLDMGTNSFSGIIPNTIGNNLRNLDWLDLTYNCLTSLTLELSFLSSLTNCKKLRFLGLTGNPLDGVLPTSIGNLTSPRSPDLGSNRLTSVLPSTFWNLKDILFFDLSSNSLDGPLSLDIGNLKVVIGINLSRNNFSGDIPSTIGGLKDLQNISLACNGLEGLIPESFGYLTDVASALEYLHFNHSTPIIHCDLKPSNVLLDENMVAHLRFWNWKALNWRQINDTNRNTCHNWLYGTREEEDFTVKEQCVLSILSLAMKLPPENCRTTTGLRRITVGHRRNHRRISTEGRRTTVGITGIYRTTAGPRRTLPESCRTTAGLCRTTAGLRQKVAGPPPDFAGKLLDRHHQPPDRHFII</sequence>
<keyword evidence="2" id="KW-1185">Reference proteome</keyword>
<dbReference type="EMBL" id="CM039178">
    <property type="protein sequence ID" value="KAH9679028.1"/>
    <property type="molecule type" value="Genomic_DNA"/>
</dbReference>
<evidence type="ECO:0000313" key="2">
    <source>
        <dbReference type="Proteomes" id="UP000829398"/>
    </source>
</evidence>
<keyword evidence="1" id="KW-0418">Kinase</keyword>
<comment type="caution">
    <text evidence="1">The sequence shown here is derived from an EMBL/GenBank/DDBJ whole genome shotgun (WGS) entry which is preliminary data.</text>
</comment>
<accession>A0ACB8HW64</accession>
<protein>
    <submittedName>
        <fullName evidence="1">Protein kinase domain-containing protein</fullName>
    </submittedName>
</protein>
<reference evidence="2" key="1">
    <citation type="journal article" date="2023" name="Hortic. Res.">
        <title>A chromosome-level phased genome enabling allele-level studies in sweet orange: a case study on citrus Huanglongbing tolerance.</title>
        <authorList>
            <person name="Wu B."/>
            <person name="Yu Q."/>
            <person name="Deng Z."/>
            <person name="Duan Y."/>
            <person name="Luo F."/>
            <person name="Gmitter F. Jr."/>
        </authorList>
    </citation>
    <scope>NUCLEOTIDE SEQUENCE [LARGE SCALE GENOMIC DNA]</scope>
    <source>
        <strain evidence="2">cv. Valencia</strain>
    </source>
</reference>
<proteinExistence type="predicted"/>